<evidence type="ECO:0000313" key="3">
    <source>
        <dbReference type="Proteomes" id="UP000199580"/>
    </source>
</evidence>
<gene>
    <name evidence="2" type="ORF">SAMN04487935_1197</name>
</gene>
<dbReference type="EMBL" id="FNEZ01000002">
    <property type="protein sequence ID" value="SDJ61412.1"/>
    <property type="molecule type" value="Genomic_DNA"/>
</dbReference>
<dbReference type="PROSITE" id="PS51257">
    <property type="entry name" value="PROKAR_LIPOPROTEIN"/>
    <property type="match status" value="1"/>
</dbReference>
<feature type="chain" id="PRO_5011643991" evidence="1">
    <location>
        <begin position="19"/>
        <end position="469"/>
    </location>
</feature>
<accession>A0A1G8V5Q0</accession>
<dbReference type="Pfam" id="PF14064">
    <property type="entry name" value="HmuY"/>
    <property type="match status" value="2"/>
</dbReference>
<dbReference type="CDD" id="cd12105">
    <property type="entry name" value="HmuY"/>
    <property type="match status" value="1"/>
</dbReference>
<dbReference type="STRING" id="1128970.SAMN04487935_1197"/>
<protein>
    <submittedName>
        <fullName evidence="2">HmuY protein</fullName>
    </submittedName>
</protein>
<evidence type="ECO:0000313" key="2">
    <source>
        <dbReference type="EMBL" id="SDJ61412.1"/>
    </source>
</evidence>
<name>A0A1G8V5Q0_9FLAO</name>
<feature type="signal peptide" evidence="1">
    <location>
        <begin position="1"/>
        <end position="18"/>
    </location>
</feature>
<dbReference type="OrthoDB" id="1091850at2"/>
<reference evidence="2 3" key="1">
    <citation type="submission" date="2016-10" db="EMBL/GenBank/DDBJ databases">
        <authorList>
            <person name="de Groot N.N."/>
        </authorList>
    </citation>
    <scope>NUCLEOTIDE SEQUENCE [LARGE SCALE GENOMIC DNA]</scope>
    <source>
        <strain evidence="2 3">CGMCC 1.10076</strain>
    </source>
</reference>
<organism evidence="2 3">
    <name type="scientific">Flavobacterium noncentrifugens</name>
    <dbReference type="NCBI Taxonomy" id="1128970"/>
    <lineage>
        <taxon>Bacteria</taxon>
        <taxon>Pseudomonadati</taxon>
        <taxon>Bacteroidota</taxon>
        <taxon>Flavobacteriia</taxon>
        <taxon>Flavobacteriales</taxon>
        <taxon>Flavobacteriaceae</taxon>
        <taxon>Flavobacterium</taxon>
    </lineage>
</organism>
<keyword evidence="3" id="KW-1185">Reference proteome</keyword>
<dbReference type="RefSeq" id="WP_091392772.1">
    <property type="nucleotide sequence ID" value="NZ_BKAI01000003.1"/>
</dbReference>
<dbReference type="InterPro" id="IPR025921">
    <property type="entry name" value="HmuY"/>
</dbReference>
<dbReference type="AlphaFoldDB" id="A0A1G8V5Q0"/>
<keyword evidence="1" id="KW-0732">Signal</keyword>
<proteinExistence type="predicted"/>
<evidence type="ECO:0000256" key="1">
    <source>
        <dbReference type="SAM" id="SignalP"/>
    </source>
</evidence>
<sequence length="469" mass="51835">MKAKIYFLTLFLIALAFSGCESDKTDLSQPFVVGFANLSHDITRMHGQAEIKMKLSEPATSNGSVIIKVTPTNAQYTVDFETIPSSESGTFEVPFLAGQTEISFTYENKIEQPYVEDDKLKSVRFSIIQINYDSQVSIQGYTSTLVGFGISLGATLEPEIGGPNQGNQVFIDLSTELVTTSVRDKWDLGFYSDGLSRVVINGSLYMAAKQLDATNIDAVTAATVQQYQSQVAVGTFEASNVNYVDAPNGDIGKTAISEISANDNDNKVYLLNLGYSIGTDVPPVGSVAVAGSSRGWKKIRILKSGDNYVLQYADLNSTMHTEVTIPRSPDYNFTFFSFNTQNVVTIEPEKAKWDLNFTVFTNEIVGSGSYGYSDFVLNNLKAGVKVYRVNTSVKSFENFALTDINDANFTADQRIIGAEWRDVFTGTAYTDRYYILKDIDGNYYKIKMMAFVNQGGVRGYPKFQYKLVQ</sequence>
<dbReference type="Proteomes" id="UP000199580">
    <property type="component" value="Unassembled WGS sequence"/>
</dbReference>